<organism evidence="1 2">
    <name type="scientific">Methanocella conradii (strain DSM 24694 / JCM 17849 / CGMCC 1.5162 / HZ254)</name>
    <dbReference type="NCBI Taxonomy" id="1041930"/>
    <lineage>
        <taxon>Archaea</taxon>
        <taxon>Methanobacteriati</taxon>
        <taxon>Methanobacteriota</taxon>
        <taxon>Stenosarchaea group</taxon>
        <taxon>Methanomicrobia</taxon>
        <taxon>Methanocellales</taxon>
        <taxon>Methanocellaceae</taxon>
        <taxon>Methanocella</taxon>
    </lineage>
</organism>
<accession>H8I4V7</accession>
<name>H8I4V7_METCZ</name>
<dbReference type="EMBL" id="CP003243">
    <property type="protein sequence ID" value="AFD01051.1"/>
    <property type="molecule type" value="Genomic_DNA"/>
</dbReference>
<protein>
    <submittedName>
        <fullName evidence="1">MYM-type Zinc finger</fullName>
    </submittedName>
</protein>
<dbReference type="KEGG" id="mez:Mtc_2318"/>
<dbReference type="STRING" id="1041930.Mtc_2318"/>
<reference evidence="1 2" key="1">
    <citation type="journal article" date="2012" name="J. Bacteriol.">
        <title>Complete genome sequence of a thermophilic methanogen, Methanocella conradii HZ254, isolated from Chinese rice field soil.</title>
        <authorList>
            <person name="Lu Z."/>
            <person name="Lu Y."/>
        </authorList>
    </citation>
    <scope>NUCLEOTIDE SEQUENCE [LARGE SCALE GENOMIC DNA]</scope>
    <source>
        <strain evidence="2">DSM 24694 / JCM 17849 / CGMCC 1.5162 / HZ254</strain>
    </source>
</reference>
<sequence length="58" mass="6569">MTIYLMVSGMFGSLFGPKVCANCKRQITGKAEKYGGKVFCSTRCMDVYRHRDLAKLEK</sequence>
<evidence type="ECO:0000313" key="2">
    <source>
        <dbReference type="Proteomes" id="UP000005233"/>
    </source>
</evidence>
<gene>
    <name evidence="1" type="ordered locus">Mtc_2318</name>
</gene>
<dbReference type="AlphaFoldDB" id="H8I4V7"/>
<proteinExistence type="predicted"/>
<keyword evidence="2" id="KW-1185">Reference proteome</keyword>
<dbReference type="HOGENOM" id="CLU_2968453_0_0_2"/>
<evidence type="ECO:0000313" key="1">
    <source>
        <dbReference type="EMBL" id="AFD01051.1"/>
    </source>
</evidence>
<dbReference type="Proteomes" id="UP000005233">
    <property type="component" value="Chromosome"/>
</dbReference>